<organism evidence="2 3">
    <name type="scientific">Leptospira yanagawae</name>
    <dbReference type="NCBI Taxonomy" id="293069"/>
    <lineage>
        <taxon>Bacteria</taxon>
        <taxon>Pseudomonadati</taxon>
        <taxon>Spirochaetota</taxon>
        <taxon>Spirochaetia</taxon>
        <taxon>Leptospirales</taxon>
        <taxon>Leptospiraceae</taxon>
        <taxon>Leptospira</taxon>
    </lineage>
</organism>
<gene>
    <name evidence="2" type="ORF">EHQ46_12855</name>
</gene>
<dbReference type="EMBL" id="RQFU01000019">
    <property type="protein sequence ID" value="TGL18722.1"/>
    <property type="molecule type" value="Genomic_DNA"/>
</dbReference>
<feature type="transmembrane region" description="Helical" evidence="1">
    <location>
        <begin position="89"/>
        <end position="110"/>
    </location>
</feature>
<dbReference type="Proteomes" id="UP000298200">
    <property type="component" value="Unassembled WGS sequence"/>
</dbReference>
<name>A0ABY2LY83_9LEPT</name>
<dbReference type="InterPro" id="IPR007263">
    <property type="entry name" value="DCC1-like"/>
</dbReference>
<keyword evidence="3" id="KW-1185">Reference proteome</keyword>
<accession>A0ABY2LY83</accession>
<dbReference type="Pfam" id="PF04134">
    <property type="entry name" value="DCC1-like"/>
    <property type="match status" value="1"/>
</dbReference>
<comment type="caution">
    <text evidence="2">The sequence shown here is derived from an EMBL/GenBank/DDBJ whole genome shotgun (WGS) entry which is preliminary data.</text>
</comment>
<evidence type="ECO:0000313" key="2">
    <source>
        <dbReference type="EMBL" id="TGL18722.1"/>
    </source>
</evidence>
<proteinExistence type="predicted"/>
<evidence type="ECO:0000313" key="3">
    <source>
        <dbReference type="Proteomes" id="UP000298200"/>
    </source>
</evidence>
<reference evidence="3" key="1">
    <citation type="journal article" date="2019" name="PLoS Negl. Trop. Dis.">
        <title>Revisiting the worldwide diversity of Leptospira species in the environment.</title>
        <authorList>
            <person name="Vincent A.T."/>
            <person name="Schiettekatte O."/>
            <person name="Bourhy P."/>
            <person name="Veyrier F.J."/>
            <person name="Picardeau M."/>
        </authorList>
    </citation>
    <scope>NUCLEOTIDE SEQUENCE [LARGE SCALE GENOMIC DNA]</scope>
    <source>
        <strain evidence="3">201800272</strain>
    </source>
</reference>
<evidence type="ECO:0000256" key="1">
    <source>
        <dbReference type="SAM" id="Phobius"/>
    </source>
</evidence>
<protein>
    <submittedName>
        <fullName evidence="2">DUF393 domain-containing protein</fullName>
    </submittedName>
</protein>
<keyword evidence="1" id="KW-0812">Transmembrane</keyword>
<keyword evidence="1" id="KW-1133">Transmembrane helix</keyword>
<sequence>MNNTAKNLLIYDGNCGFCTVLAQSLKKNSVKPIEILSFHTLSELDLKKIHNQLTIEICKGEVQWIQNGNRYPGFFGVRVLLWNIKFFRFFVWILYLPLVPFLGMFALYVLKKIRIRLS</sequence>
<keyword evidence="1" id="KW-0472">Membrane</keyword>